<dbReference type="SUPFAM" id="SSF52161">
    <property type="entry name" value="Ribosomal protein L13"/>
    <property type="match status" value="1"/>
</dbReference>
<proteinExistence type="inferred from homology"/>
<name>A0A1G2TGE4_9BACT</name>
<evidence type="ECO:0000256" key="3">
    <source>
        <dbReference type="ARBA" id="ARBA00023274"/>
    </source>
</evidence>
<dbReference type="GO" id="GO:0003729">
    <property type="term" value="F:mRNA binding"/>
    <property type="evidence" value="ECO:0007669"/>
    <property type="project" value="TreeGrafter"/>
</dbReference>
<dbReference type="EMBL" id="MHVR01000011">
    <property type="protein sequence ID" value="OHA96108.1"/>
    <property type="molecule type" value="Genomic_DNA"/>
</dbReference>
<organism evidence="5 6">
    <name type="scientific">Candidatus Zambryskibacteria bacterium RIFCSPHIGHO2_02_FULL_43_14</name>
    <dbReference type="NCBI Taxonomy" id="1802748"/>
    <lineage>
        <taxon>Bacteria</taxon>
        <taxon>Candidatus Zambryskiibacteriota</taxon>
    </lineage>
</organism>
<dbReference type="Proteomes" id="UP000178175">
    <property type="component" value="Unassembled WGS sequence"/>
</dbReference>
<dbReference type="AlphaFoldDB" id="A0A1G2TGE4"/>
<dbReference type="PANTHER" id="PTHR11545:SF2">
    <property type="entry name" value="LARGE RIBOSOMAL SUBUNIT PROTEIN UL13M"/>
    <property type="match status" value="1"/>
</dbReference>
<dbReference type="GO" id="GO:1990904">
    <property type="term" value="C:ribonucleoprotein complex"/>
    <property type="evidence" value="ECO:0007669"/>
    <property type="project" value="UniProtKB-KW"/>
</dbReference>
<comment type="similarity">
    <text evidence="1">Belongs to the universal ribosomal protein uL13 family.</text>
</comment>
<protein>
    <recommendedName>
        <fullName evidence="4">50S ribosomal protein L13</fullName>
    </recommendedName>
</protein>
<dbReference type="CDD" id="cd00392">
    <property type="entry name" value="Ribosomal_L13"/>
    <property type="match status" value="1"/>
</dbReference>
<dbReference type="GO" id="GO:0005840">
    <property type="term" value="C:ribosome"/>
    <property type="evidence" value="ECO:0007669"/>
    <property type="project" value="UniProtKB-KW"/>
</dbReference>
<dbReference type="InterPro" id="IPR005822">
    <property type="entry name" value="Ribosomal_uL13"/>
</dbReference>
<dbReference type="PIRSF" id="PIRSF002181">
    <property type="entry name" value="Ribosomal_L13"/>
    <property type="match status" value="1"/>
</dbReference>
<evidence type="ECO:0000313" key="5">
    <source>
        <dbReference type="EMBL" id="OHA96108.1"/>
    </source>
</evidence>
<dbReference type="GO" id="GO:0003735">
    <property type="term" value="F:structural constituent of ribosome"/>
    <property type="evidence" value="ECO:0007669"/>
    <property type="project" value="InterPro"/>
</dbReference>
<dbReference type="GO" id="GO:0006412">
    <property type="term" value="P:translation"/>
    <property type="evidence" value="ECO:0007669"/>
    <property type="project" value="InterPro"/>
</dbReference>
<dbReference type="Pfam" id="PF00572">
    <property type="entry name" value="Ribosomal_L13"/>
    <property type="match status" value="1"/>
</dbReference>
<evidence type="ECO:0000256" key="2">
    <source>
        <dbReference type="ARBA" id="ARBA00022980"/>
    </source>
</evidence>
<dbReference type="InterPro" id="IPR036899">
    <property type="entry name" value="Ribosomal_uL13_sf"/>
</dbReference>
<sequence length="116" mass="13201">MKKKHIIDAKGRVPGRVATEVVMFLMGKNRADFARNKIPEIEVEVVSSSQMLLSAKKLKDKLYSHYSGFPGGLKRHSQEYVVATKGVREVLRRAVYGMLPKNKLRAQMMKNLKIND</sequence>
<accession>A0A1G2TGE4</accession>
<gene>
    <name evidence="5" type="ORF">A3C70_02720</name>
</gene>
<evidence type="ECO:0000256" key="4">
    <source>
        <dbReference type="ARBA" id="ARBA00035499"/>
    </source>
</evidence>
<dbReference type="GO" id="GO:0017148">
    <property type="term" value="P:negative regulation of translation"/>
    <property type="evidence" value="ECO:0007669"/>
    <property type="project" value="TreeGrafter"/>
</dbReference>
<dbReference type="NCBIfam" id="TIGR01066">
    <property type="entry name" value="rplM_bact"/>
    <property type="match status" value="1"/>
</dbReference>
<dbReference type="InterPro" id="IPR005823">
    <property type="entry name" value="Ribosomal_uL13_bac-type"/>
</dbReference>
<evidence type="ECO:0000256" key="1">
    <source>
        <dbReference type="ARBA" id="ARBA00006227"/>
    </source>
</evidence>
<keyword evidence="2 5" id="KW-0689">Ribosomal protein</keyword>
<evidence type="ECO:0000313" key="6">
    <source>
        <dbReference type="Proteomes" id="UP000178175"/>
    </source>
</evidence>
<dbReference type="Gene3D" id="3.90.1180.10">
    <property type="entry name" value="Ribosomal protein L13"/>
    <property type="match status" value="1"/>
</dbReference>
<keyword evidence="3" id="KW-0687">Ribonucleoprotein</keyword>
<dbReference type="PANTHER" id="PTHR11545">
    <property type="entry name" value="RIBOSOMAL PROTEIN L13"/>
    <property type="match status" value="1"/>
</dbReference>
<comment type="caution">
    <text evidence="5">The sequence shown here is derived from an EMBL/GenBank/DDBJ whole genome shotgun (WGS) entry which is preliminary data.</text>
</comment>
<reference evidence="5 6" key="1">
    <citation type="journal article" date="2016" name="Nat. Commun.">
        <title>Thousands of microbial genomes shed light on interconnected biogeochemical processes in an aquifer system.</title>
        <authorList>
            <person name="Anantharaman K."/>
            <person name="Brown C.T."/>
            <person name="Hug L.A."/>
            <person name="Sharon I."/>
            <person name="Castelle C.J."/>
            <person name="Probst A.J."/>
            <person name="Thomas B.C."/>
            <person name="Singh A."/>
            <person name="Wilkins M.J."/>
            <person name="Karaoz U."/>
            <person name="Brodie E.L."/>
            <person name="Williams K.H."/>
            <person name="Hubbard S.S."/>
            <person name="Banfield J.F."/>
        </authorList>
    </citation>
    <scope>NUCLEOTIDE SEQUENCE [LARGE SCALE GENOMIC DNA]</scope>
</reference>